<dbReference type="Pfam" id="PF22725">
    <property type="entry name" value="GFO_IDH_MocA_C3"/>
    <property type="match status" value="1"/>
</dbReference>
<dbReference type="AlphaFoldDB" id="A0AAW6U3D6"/>
<dbReference type="PANTHER" id="PTHR43818">
    <property type="entry name" value="BCDNA.GH03377"/>
    <property type="match status" value="1"/>
</dbReference>
<dbReference type="Gene3D" id="3.40.50.720">
    <property type="entry name" value="NAD(P)-binding Rossmann-like Domain"/>
    <property type="match status" value="1"/>
</dbReference>
<evidence type="ECO:0000256" key="1">
    <source>
        <dbReference type="SAM" id="MobiDB-lite"/>
    </source>
</evidence>
<dbReference type="Gene3D" id="3.30.360.10">
    <property type="entry name" value="Dihydrodipicolinate Reductase, domain 2"/>
    <property type="match status" value="1"/>
</dbReference>
<evidence type="ECO:0000313" key="4">
    <source>
        <dbReference type="Proteomes" id="UP001431776"/>
    </source>
</evidence>
<dbReference type="InterPro" id="IPR036291">
    <property type="entry name" value="NAD(P)-bd_dom_sf"/>
</dbReference>
<name>A0AAW6U3D6_9BACT</name>
<dbReference type="RefSeq" id="WP_349246036.1">
    <property type="nucleotide sequence ID" value="NZ_JASCXX010000022.1"/>
</dbReference>
<dbReference type="InterPro" id="IPR050463">
    <property type="entry name" value="Gfo/Idh/MocA_oxidrdct_glycsds"/>
</dbReference>
<organism evidence="3 4">
    <name type="scientific">Anaerobaca lacustris</name>
    <dbReference type="NCBI Taxonomy" id="3044600"/>
    <lineage>
        <taxon>Bacteria</taxon>
        <taxon>Pseudomonadati</taxon>
        <taxon>Planctomycetota</taxon>
        <taxon>Phycisphaerae</taxon>
        <taxon>Sedimentisphaerales</taxon>
        <taxon>Anaerobacaceae</taxon>
        <taxon>Anaerobaca</taxon>
    </lineage>
</organism>
<comment type="caution">
    <text evidence="3">The sequence shown here is derived from an EMBL/GenBank/DDBJ whole genome shotgun (WGS) entry which is preliminary data.</text>
</comment>
<keyword evidence="4" id="KW-1185">Reference proteome</keyword>
<feature type="domain" description="GFO/IDH/MocA-like oxidoreductase" evidence="2">
    <location>
        <begin position="197"/>
        <end position="329"/>
    </location>
</feature>
<dbReference type="Proteomes" id="UP001431776">
    <property type="component" value="Unassembled WGS sequence"/>
</dbReference>
<dbReference type="SUPFAM" id="SSF55347">
    <property type="entry name" value="Glyceraldehyde-3-phosphate dehydrogenase-like, C-terminal domain"/>
    <property type="match status" value="1"/>
</dbReference>
<dbReference type="InterPro" id="IPR055170">
    <property type="entry name" value="GFO_IDH_MocA-like_dom"/>
</dbReference>
<dbReference type="PANTHER" id="PTHR43818:SF5">
    <property type="entry name" value="OXIDOREDUCTASE FAMILY PROTEIN"/>
    <property type="match status" value="1"/>
</dbReference>
<protein>
    <submittedName>
        <fullName evidence="3">Gfo/Idh/MocA family oxidoreductase</fullName>
    </submittedName>
</protein>
<dbReference type="SUPFAM" id="SSF51735">
    <property type="entry name" value="NAD(P)-binding Rossmann-fold domains"/>
    <property type="match status" value="1"/>
</dbReference>
<sequence length="456" mass="50193">MKTDRHSSNSTQHKSSRRELLKWSGKAVAASALAGVGIPAVHAAGDDTIRLALIGCGGRGCGAVVDAFNSPNGPVKLVAMADFFENRLAGAHKTLSERYGARVDVPPDRRFVGFDAWRQAIDSLRPGDVAMLAGYAGFRPGQLEYAVDKGVNVFMEKSFAADPPGVRRVIRAGEAAEKKNLKIAAGLQCRHSRNRQELIRRIRDGQLGDIQLVRAYRMQPCGALGRRPETVKDLHWQIRNFTHFLWVSGGLFAEMNIHQIDEICWVKGDWPAAAHGVSGRAANSTDCGQNLDSFTIEWTFPDGAKGLDVVRWLPNCHTEFATYIHGTKCAAQFSGDTHEGTVHIYKDQRCERSNIVWRAPRETITPWQAEWDALLDAIRNDRPHNEAGRAALSNLADIMGRAAAHSGKVVTWDEAMASDFQFCPNIDDLTDDSAPPIQADAHGRYPVPVPGQWTEI</sequence>
<accession>A0AAW6U3D6</accession>
<evidence type="ECO:0000259" key="2">
    <source>
        <dbReference type="Pfam" id="PF22725"/>
    </source>
</evidence>
<gene>
    <name evidence="3" type="ORF">QJ522_16330</name>
</gene>
<dbReference type="PROSITE" id="PS51318">
    <property type="entry name" value="TAT"/>
    <property type="match status" value="1"/>
</dbReference>
<evidence type="ECO:0000313" key="3">
    <source>
        <dbReference type="EMBL" id="MDI6450626.1"/>
    </source>
</evidence>
<feature type="region of interest" description="Disordered" evidence="1">
    <location>
        <begin position="437"/>
        <end position="456"/>
    </location>
</feature>
<dbReference type="InterPro" id="IPR006311">
    <property type="entry name" value="TAT_signal"/>
</dbReference>
<dbReference type="EMBL" id="JASCXX010000022">
    <property type="protein sequence ID" value="MDI6450626.1"/>
    <property type="molecule type" value="Genomic_DNA"/>
</dbReference>
<proteinExistence type="predicted"/>
<reference evidence="3" key="1">
    <citation type="submission" date="2023-05" db="EMBL/GenBank/DDBJ databases">
        <title>Anaerotaeda fermentans gen. nov., sp. nov., a novel anaerobic planctomycete of the new family within the order Sedimentisphaerales isolated from Taman Peninsula, Russia.</title>
        <authorList>
            <person name="Khomyakova M.A."/>
            <person name="Merkel A.Y."/>
            <person name="Slobodkin A.I."/>
        </authorList>
    </citation>
    <scope>NUCLEOTIDE SEQUENCE</scope>
    <source>
        <strain evidence="3">M17dextr</strain>
    </source>
</reference>